<dbReference type="EMBL" id="LBMM01011733">
    <property type="protein sequence ID" value="KMQ86660.1"/>
    <property type="molecule type" value="Genomic_DNA"/>
</dbReference>
<evidence type="ECO:0000256" key="4">
    <source>
        <dbReference type="ARBA" id="ARBA00022722"/>
    </source>
</evidence>
<organism evidence="9 10">
    <name type="scientific">Lasius niger</name>
    <name type="common">Black garden ant</name>
    <dbReference type="NCBI Taxonomy" id="67767"/>
    <lineage>
        <taxon>Eukaryota</taxon>
        <taxon>Metazoa</taxon>
        <taxon>Ecdysozoa</taxon>
        <taxon>Arthropoda</taxon>
        <taxon>Hexapoda</taxon>
        <taxon>Insecta</taxon>
        <taxon>Pterygota</taxon>
        <taxon>Neoptera</taxon>
        <taxon>Endopterygota</taxon>
        <taxon>Hymenoptera</taxon>
        <taxon>Apocrita</taxon>
        <taxon>Aculeata</taxon>
        <taxon>Formicoidea</taxon>
        <taxon>Formicidae</taxon>
        <taxon>Formicinae</taxon>
        <taxon>Lasius</taxon>
        <taxon>Lasius</taxon>
    </lineage>
</organism>
<dbReference type="Proteomes" id="UP000036403">
    <property type="component" value="Unassembled WGS sequence"/>
</dbReference>
<dbReference type="GO" id="GO:0005634">
    <property type="term" value="C:nucleus"/>
    <property type="evidence" value="ECO:0007669"/>
    <property type="project" value="UniProtKB-SubCell"/>
</dbReference>
<dbReference type="PaxDb" id="67767-A0A0J7N1Y2"/>
<evidence type="ECO:0000256" key="2">
    <source>
        <dbReference type="ARBA" id="ARBA00004123"/>
    </source>
</evidence>
<evidence type="ECO:0000256" key="5">
    <source>
        <dbReference type="ARBA" id="ARBA00022723"/>
    </source>
</evidence>
<sequence length="229" mass="26472">MALCDANYKFTWVDIGQFGSISDGGVWNQTNLAADLESNAADLPEPTPLPGTDIPFPYVIVADEAFPLKPYLMRPFPRRVTRMIDEERVFNYRLCRARLCIENTFGILTSRWRILHRKICCSIENAEKICKALVCLHNLAMSTNNNQYFLPEWRCAENYEGIHLENQWHAIGVAEYFKELSRVGPNRAGPLSLGLRNYLKEYFVSPTRYAQAPWQFQRTFREFNVNPPA</sequence>
<feature type="domain" description="DDE Tnp4" evidence="8">
    <location>
        <begin position="2"/>
        <end position="138"/>
    </location>
</feature>
<evidence type="ECO:0000313" key="10">
    <source>
        <dbReference type="Proteomes" id="UP000036403"/>
    </source>
</evidence>
<gene>
    <name evidence="9" type="ORF">RF55_14301</name>
</gene>
<accession>A0A0J7N1Y2</accession>
<dbReference type="GO" id="GO:0004518">
    <property type="term" value="F:nuclease activity"/>
    <property type="evidence" value="ECO:0007669"/>
    <property type="project" value="UniProtKB-KW"/>
</dbReference>
<dbReference type="PANTHER" id="PTHR22930:SF269">
    <property type="entry name" value="NUCLEASE HARBI1-LIKE PROTEIN"/>
    <property type="match status" value="1"/>
</dbReference>
<comment type="subcellular location">
    <subcellularLocation>
        <location evidence="2">Nucleus</location>
    </subcellularLocation>
</comment>
<name>A0A0J7N1Y2_LASNI</name>
<comment type="cofactor">
    <cofactor evidence="1">
        <name>a divalent metal cation</name>
        <dbReference type="ChEBI" id="CHEBI:60240"/>
    </cofactor>
</comment>
<dbReference type="GO" id="GO:0016787">
    <property type="term" value="F:hydrolase activity"/>
    <property type="evidence" value="ECO:0007669"/>
    <property type="project" value="UniProtKB-KW"/>
</dbReference>
<dbReference type="OrthoDB" id="7548946at2759"/>
<evidence type="ECO:0000259" key="8">
    <source>
        <dbReference type="Pfam" id="PF13359"/>
    </source>
</evidence>
<dbReference type="STRING" id="67767.A0A0J7N1Y2"/>
<keyword evidence="4" id="KW-0540">Nuclease</keyword>
<keyword evidence="5" id="KW-0479">Metal-binding</keyword>
<dbReference type="Pfam" id="PF13359">
    <property type="entry name" value="DDE_Tnp_4"/>
    <property type="match status" value="1"/>
</dbReference>
<evidence type="ECO:0000313" key="9">
    <source>
        <dbReference type="EMBL" id="KMQ86660.1"/>
    </source>
</evidence>
<dbReference type="AlphaFoldDB" id="A0A0J7N1Y2"/>
<dbReference type="PANTHER" id="PTHR22930">
    <property type="match status" value="1"/>
</dbReference>
<evidence type="ECO:0000256" key="3">
    <source>
        <dbReference type="ARBA" id="ARBA00006958"/>
    </source>
</evidence>
<dbReference type="InterPro" id="IPR045249">
    <property type="entry name" value="HARBI1-like"/>
</dbReference>
<reference evidence="9 10" key="1">
    <citation type="submission" date="2015-04" db="EMBL/GenBank/DDBJ databases">
        <title>Lasius niger genome sequencing.</title>
        <authorList>
            <person name="Konorov E.A."/>
            <person name="Nikitin M.A."/>
            <person name="Kirill M.V."/>
            <person name="Chang P."/>
        </authorList>
    </citation>
    <scope>NUCLEOTIDE SEQUENCE [LARGE SCALE GENOMIC DNA]</scope>
    <source>
        <tissue evidence="9">Whole</tissue>
    </source>
</reference>
<proteinExistence type="inferred from homology"/>
<evidence type="ECO:0000256" key="7">
    <source>
        <dbReference type="ARBA" id="ARBA00023242"/>
    </source>
</evidence>
<keyword evidence="7" id="KW-0539">Nucleus</keyword>
<comment type="caution">
    <text evidence="9">The sequence shown here is derived from an EMBL/GenBank/DDBJ whole genome shotgun (WGS) entry which is preliminary data.</text>
</comment>
<protein>
    <submittedName>
        <fullName evidence="9">Nuclease harbi1-like protein</fullName>
    </submittedName>
</protein>
<comment type="similarity">
    <text evidence="3">Belongs to the HARBI1 family.</text>
</comment>
<evidence type="ECO:0000256" key="1">
    <source>
        <dbReference type="ARBA" id="ARBA00001968"/>
    </source>
</evidence>
<keyword evidence="6" id="KW-0378">Hydrolase</keyword>
<keyword evidence="10" id="KW-1185">Reference proteome</keyword>
<evidence type="ECO:0000256" key="6">
    <source>
        <dbReference type="ARBA" id="ARBA00022801"/>
    </source>
</evidence>
<dbReference type="GO" id="GO:0046872">
    <property type="term" value="F:metal ion binding"/>
    <property type="evidence" value="ECO:0007669"/>
    <property type="project" value="UniProtKB-KW"/>
</dbReference>
<dbReference type="InterPro" id="IPR027806">
    <property type="entry name" value="HARBI1_dom"/>
</dbReference>